<keyword evidence="3" id="KW-1185">Reference proteome</keyword>
<organism evidence="2 3">
    <name type="scientific">Paenibacillus sacheonensis</name>
    <dbReference type="NCBI Taxonomy" id="742054"/>
    <lineage>
        <taxon>Bacteria</taxon>
        <taxon>Bacillati</taxon>
        <taxon>Bacillota</taxon>
        <taxon>Bacilli</taxon>
        <taxon>Bacillales</taxon>
        <taxon>Paenibacillaceae</taxon>
        <taxon>Paenibacillus</taxon>
    </lineage>
</organism>
<dbReference type="AlphaFoldDB" id="A0A7X5C169"/>
<evidence type="ECO:0000313" key="3">
    <source>
        <dbReference type="Proteomes" id="UP000558113"/>
    </source>
</evidence>
<dbReference type="InterPro" id="IPR000182">
    <property type="entry name" value="GNAT_dom"/>
</dbReference>
<evidence type="ECO:0000259" key="1">
    <source>
        <dbReference type="PROSITE" id="PS51186"/>
    </source>
</evidence>
<feature type="domain" description="N-acetyltransferase" evidence="1">
    <location>
        <begin position="5"/>
        <end position="170"/>
    </location>
</feature>
<accession>A0A7X5C169</accession>
<keyword evidence="2" id="KW-0808">Transferase</keyword>
<name>A0A7X5C169_9BACL</name>
<dbReference type="GO" id="GO:0016747">
    <property type="term" value="F:acyltransferase activity, transferring groups other than amino-acyl groups"/>
    <property type="evidence" value="ECO:0007669"/>
    <property type="project" value="InterPro"/>
</dbReference>
<reference evidence="2 3" key="1">
    <citation type="submission" date="2020-01" db="EMBL/GenBank/DDBJ databases">
        <title>Paenibacillus soybeanensis sp. nov. isolated from the nodules of soybean (Glycine max(L.) Merr).</title>
        <authorList>
            <person name="Wang H."/>
        </authorList>
    </citation>
    <scope>NUCLEOTIDE SEQUENCE [LARGE SCALE GENOMIC DNA]</scope>
    <source>
        <strain evidence="2 3">DSM 23054</strain>
    </source>
</reference>
<dbReference type="Proteomes" id="UP000558113">
    <property type="component" value="Unassembled WGS sequence"/>
</dbReference>
<gene>
    <name evidence="2" type="ORF">GT003_25550</name>
</gene>
<proteinExistence type="predicted"/>
<dbReference type="OrthoDB" id="9803772at2"/>
<protein>
    <submittedName>
        <fullName evidence="2">GNAT family N-acetyltransferase</fullName>
    </submittedName>
</protein>
<dbReference type="CDD" id="cd04301">
    <property type="entry name" value="NAT_SF"/>
    <property type="match status" value="1"/>
</dbReference>
<dbReference type="Gene3D" id="3.40.630.30">
    <property type="match status" value="1"/>
</dbReference>
<dbReference type="InterPro" id="IPR016181">
    <property type="entry name" value="Acyl_CoA_acyltransferase"/>
</dbReference>
<dbReference type="Pfam" id="PF00583">
    <property type="entry name" value="Acetyltransf_1"/>
    <property type="match status" value="1"/>
</dbReference>
<sequence>MNTRIHIRPMTGADVESVYRSLDQFEIGKPLDYIARCWEENVSGRRVTLIAEGENRFAGWLHLVFRSDYAYFAERNIPEINNLDVLPPMRRLGIANALMETVERIAFDRFGIVGVGVGLYSDYGSAQRLYAKRGYVPDGRGLMYLGEPAKPGDYVQVGHDLALYLIKERA</sequence>
<dbReference type="RefSeq" id="WP_161703308.1">
    <property type="nucleotide sequence ID" value="NZ_JAAAMU010000018.1"/>
</dbReference>
<comment type="caution">
    <text evidence="2">The sequence shown here is derived from an EMBL/GenBank/DDBJ whole genome shotgun (WGS) entry which is preliminary data.</text>
</comment>
<dbReference type="SUPFAM" id="SSF55729">
    <property type="entry name" value="Acyl-CoA N-acyltransferases (Nat)"/>
    <property type="match status" value="1"/>
</dbReference>
<evidence type="ECO:0000313" key="2">
    <source>
        <dbReference type="EMBL" id="NBC72376.1"/>
    </source>
</evidence>
<dbReference type="EMBL" id="JAAAMU010000018">
    <property type="protein sequence ID" value="NBC72376.1"/>
    <property type="molecule type" value="Genomic_DNA"/>
</dbReference>
<dbReference type="PROSITE" id="PS51186">
    <property type="entry name" value="GNAT"/>
    <property type="match status" value="1"/>
</dbReference>